<feature type="transmembrane region" description="Helical" evidence="1">
    <location>
        <begin position="49"/>
        <end position="72"/>
    </location>
</feature>
<dbReference type="Proteomes" id="UP000054166">
    <property type="component" value="Unassembled WGS sequence"/>
</dbReference>
<dbReference type="InParanoid" id="A0A0C3B6G7"/>
<accession>A0A0C3B6G7</accession>
<reference evidence="2 3" key="1">
    <citation type="submission" date="2014-04" db="EMBL/GenBank/DDBJ databases">
        <authorList>
            <consortium name="DOE Joint Genome Institute"/>
            <person name="Kuo A."/>
            <person name="Tarkka M."/>
            <person name="Buscot F."/>
            <person name="Kohler A."/>
            <person name="Nagy L.G."/>
            <person name="Floudas D."/>
            <person name="Copeland A."/>
            <person name="Barry K.W."/>
            <person name="Cichocki N."/>
            <person name="Veneault-Fourrey C."/>
            <person name="LaButti K."/>
            <person name="Lindquist E.A."/>
            <person name="Lipzen A."/>
            <person name="Lundell T."/>
            <person name="Morin E."/>
            <person name="Murat C."/>
            <person name="Sun H."/>
            <person name="Tunlid A."/>
            <person name="Henrissat B."/>
            <person name="Grigoriev I.V."/>
            <person name="Hibbett D.S."/>
            <person name="Martin F."/>
            <person name="Nordberg H.P."/>
            <person name="Cantor M.N."/>
            <person name="Hua S.X."/>
        </authorList>
    </citation>
    <scope>NUCLEOTIDE SEQUENCE [LARGE SCALE GENOMIC DNA]</scope>
    <source>
        <strain evidence="2 3">F 1598</strain>
    </source>
</reference>
<gene>
    <name evidence="2" type="ORF">PILCRDRAFT_821184</name>
</gene>
<organism evidence="2 3">
    <name type="scientific">Piloderma croceum (strain F 1598)</name>
    <dbReference type="NCBI Taxonomy" id="765440"/>
    <lineage>
        <taxon>Eukaryota</taxon>
        <taxon>Fungi</taxon>
        <taxon>Dikarya</taxon>
        <taxon>Basidiomycota</taxon>
        <taxon>Agaricomycotina</taxon>
        <taxon>Agaricomycetes</taxon>
        <taxon>Agaricomycetidae</taxon>
        <taxon>Atheliales</taxon>
        <taxon>Atheliaceae</taxon>
        <taxon>Piloderma</taxon>
    </lineage>
</organism>
<feature type="transmembrane region" description="Helical" evidence="1">
    <location>
        <begin position="120"/>
        <end position="144"/>
    </location>
</feature>
<dbReference type="AlphaFoldDB" id="A0A0C3B6G7"/>
<feature type="transmembrane region" description="Helical" evidence="1">
    <location>
        <begin position="92"/>
        <end position="113"/>
    </location>
</feature>
<keyword evidence="1" id="KW-1133">Transmembrane helix</keyword>
<protein>
    <submittedName>
        <fullName evidence="2">Uncharacterized protein</fullName>
    </submittedName>
</protein>
<dbReference type="HOGENOM" id="CLU_046025_16_1_1"/>
<dbReference type="PANTHER" id="PTHR40465:SF1">
    <property type="entry name" value="DUF6534 DOMAIN-CONTAINING PROTEIN"/>
    <property type="match status" value="1"/>
</dbReference>
<reference evidence="3" key="2">
    <citation type="submission" date="2015-01" db="EMBL/GenBank/DDBJ databases">
        <title>Evolutionary Origins and Diversification of the Mycorrhizal Mutualists.</title>
        <authorList>
            <consortium name="DOE Joint Genome Institute"/>
            <consortium name="Mycorrhizal Genomics Consortium"/>
            <person name="Kohler A."/>
            <person name="Kuo A."/>
            <person name="Nagy L.G."/>
            <person name="Floudas D."/>
            <person name="Copeland A."/>
            <person name="Barry K.W."/>
            <person name="Cichocki N."/>
            <person name="Veneault-Fourrey C."/>
            <person name="LaButti K."/>
            <person name="Lindquist E.A."/>
            <person name="Lipzen A."/>
            <person name="Lundell T."/>
            <person name="Morin E."/>
            <person name="Murat C."/>
            <person name="Riley R."/>
            <person name="Ohm R."/>
            <person name="Sun H."/>
            <person name="Tunlid A."/>
            <person name="Henrissat B."/>
            <person name="Grigoriev I.V."/>
            <person name="Hibbett D.S."/>
            <person name="Martin F."/>
        </authorList>
    </citation>
    <scope>NUCLEOTIDE SEQUENCE [LARGE SCALE GENOMIC DNA]</scope>
    <source>
        <strain evidence="3">F 1598</strain>
    </source>
</reference>
<feature type="transmembrane region" description="Helical" evidence="1">
    <location>
        <begin position="12"/>
        <end position="37"/>
    </location>
</feature>
<evidence type="ECO:0000256" key="1">
    <source>
        <dbReference type="SAM" id="Phobius"/>
    </source>
</evidence>
<keyword evidence="3" id="KW-1185">Reference proteome</keyword>
<keyword evidence="1" id="KW-0472">Membrane</keyword>
<sequence length="153" mass="17935">MTNVIPQEKVYGASLLGLIVYAPLYGITCGQIYMYYTKYSGNDRWSTKSIVALIWALESIHLALVATMIYHYTITSWEDVSRLNRTTWTLEVQFVITLSVAFIIQLFFARFIWRYSKNWILTGIIVLLSLLQLGAFVFVQFFWFKRANYNCRI</sequence>
<dbReference type="EMBL" id="KN832997">
    <property type="protein sequence ID" value="KIM81828.1"/>
    <property type="molecule type" value="Genomic_DNA"/>
</dbReference>
<name>A0A0C3B6G7_PILCF</name>
<keyword evidence="1" id="KW-0812">Transmembrane</keyword>
<dbReference type="PANTHER" id="PTHR40465">
    <property type="entry name" value="CHROMOSOME 1, WHOLE GENOME SHOTGUN SEQUENCE"/>
    <property type="match status" value="1"/>
</dbReference>
<evidence type="ECO:0000313" key="3">
    <source>
        <dbReference type="Proteomes" id="UP000054166"/>
    </source>
</evidence>
<dbReference type="OrthoDB" id="2535105at2759"/>
<proteinExistence type="predicted"/>
<evidence type="ECO:0000313" key="2">
    <source>
        <dbReference type="EMBL" id="KIM81828.1"/>
    </source>
</evidence>